<dbReference type="Proteomes" id="UP000589626">
    <property type="component" value="Unassembled WGS sequence"/>
</dbReference>
<dbReference type="EC" id="5.1.3.14" evidence="3"/>
<accession>A0A7W4VYB0</accession>
<dbReference type="PANTHER" id="PTHR43174">
    <property type="entry name" value="UDP-N-ACETYLGLUCOSAMINE 2-EPIMERASE"/>
    <property type="match status" value="1"/>
</dbReference>
<organism evidence="3 4">
    <name type="scientific">Nocardioides soli</name>
    <dbReference type="NCBI Taxonomy" id="1036020"/>
    <lineage>
        <taxon>Bacteria</taxon>
        <taxon>Bacillati</taxon>
        <taxon>Actinomycetota</taxon>
        <taxon>Actinomycetes</taxon>
        <taxon>Propionibacteriales</taxon>
        <taxon>Nocardioidaceae</taxon>
        <taxon>Nocardioides</taxon>
    </lineage>
</organism>
<comment type="similarity">
    <text evidence="1">Belongs to the UDP-N-acetylglucosamine 2-epimerase family.</text>
</comment>
<dbReference type="Pfam" id="PF02350">
    <property type="entry name" value="Epimerase_2"/>
    <property type="match status" value="1"/>
</dbReference>
<evidence type="ECO:0000256" key="1">
    <source>
        <dbReference type="RuleBase" id="RU003513"/>
    </source>
</evidence>
<dbReference type="InterPro" id="IPR003331">
    <property type="entry name" value="UDP_GlcNAc_Epimerase_2_dom"/>
</dbReference>
<reference evidence="3 4" key="1">
    <citation type="submission" date="2020-08" db="EMBL/GenBank/DDBJ databases">
        <title>Sequencing the genomes of 1000 actinobacteria strains.</title>
        <authorList>
            <person name="Klenk H.-P."/>
        </authorList>
    </citation>
    <scope>NUCLEOTIDE SEQUENCE [LARGE SCALE GENOMIC DNA]</scope>
    <source>
        <strain evidence="3 4">DSM 105498</strain>
    </source>
</reference>
<dbReference type="AlphaFoldDB" id="A0A7W4VYB0"/>
<dbReference type="SUPFAM" id="SSF53756">
    <property type="entry name" value="UDP-Glycosyltransferase/glycogen phosphorylase"/>
    <property type="match status" value="1"/>
</dbReference>
<name>A0A7W4VYB0_9ACTN</name>
<keyword evidence="1 3" id="KW-0413">Isomerase</keyword>
<proteinExistence type="inferred from homology"/>
<evidence type="ECO:0000313" key="4">
    <source>
        <dbReference type="Proteomes" id="UP000589626"/>
    </source>
</evidence>
<keyword evidence="4" id="KW-1185">Reference proteome</keyword>
<evidence type="ECO:0000259" key="2">
    <source>
        <dbReference type="Pfam" id="PF02350"/>
    </source>
</evidence>
<feature type="domain" description="UDP-N-acetylglucosamine 2-epimerase" evidence="2">
    <location>
        <begin position="101"/>
        <end position="318"/>
    </location>
</feature>
<dbReference type="GO" id="GO:0008761">
    <property type="term" value="F:UDP-N-acetylglucosamine 2-epimerase activity"/>
    <property type="evidence" value="ECO:0007669"/>
    <property type="project" value="UniProtKB-EC"/>
</dbReference>
<dbReference type="EMBL" id="JACHWR010000002">
    <property type="protein sequence ID" value="MBB3043527.1"/>
    <property type="molecule type" value="Genomic_DNA"/>
</dbReference>
<dbReference type="InterPro" id="IPR029767">
    <property type="entry name" value="WecB-like"/>
</dbReference>
<comment type="caution">
    <text evidence="3">The sequence shown here is derived from an EMBL/GenBank/DDBJ whole genome shotgun (WGS) entry which is preliminary data.</text>
</comment>
<gene>
    <name evidence="3" type="ORF">FHU40_003345</name>
</gene>
<dbReference type="PANTHER" id="PTHR43174:SF1">
    <property type="entry name" value="UDP-N-ACETYLGLUCOSAMINE 2-EPIMERASE"/>
    <property type="match status" value="1"/>
</dbReference>
<protein>
    <submittedName>
        <fullName evidence="3">UDP-N-acetylglucosamine 2-epimerase (Non-hydrolyzing)</fullName>
        <ecNumber evidence="3">5.1.3.14</ecNumber>
    </submittedName>
</protein>
<evidence type="ECO:0000313" key="3">
    <source>
        <dbReference type="EMBL" id="MBB3043527.1"/>
    </source>
</evidence>
<dbReference type="Gene3D" id="3.40.50.2000">
    <property type="entry name" value="Glycogen Phosphorylase B"/>
    <property type="match status" value="2"/>
</dbReference>
<sequence>MAIVIVAGTTAEIIKLSPVMRALRDSGTPYQLWNTAQHVDGLRATLDDLGLSQPDEHFINPRTQRPLVRSSQVPGWMLRVALHALRHRRRLRRALHGRGRPLLIVHGDTFTTVLGALVGRFLGAPVAHVEAGMRSGDIRNPMPEEINRRVVARLARLHFAPTQREVDNLRREQAKGLIVDTGANTAIDALRTMLGAQQPPVELPDEFGLVTLHRFEMLRNSEVFSETLQVLKASSRLPLVMPAGDTERRRIEELGLTGLFDDRFRLVPKQPYARFLPILARSSFVVTDSGGLQQECGILGRPAAIQRDATESHQGLGENLVLTRLDPDRLRGFLDDWESYRRPSQLDEFHPTAVVMDCLRQEQYVAVSQIH</sequence>